<feature type="domain" description="TonB-dependent receptor plug" evidence="17">
    <location>
        <begin position="134"/>
        <end position="232"/>
    </location>
</feature>
<evidence type="ECO:0000256" key="10">
    <source>
        <dbReference type="ARBA" id="ARBA00023077"/>
    </source>
</evidence>
<dbReference type="GO" id="GO:0015891">
    <property type="term" value="P:siderophore transport"/>
    <property type="evidence" value="ECO:0007669"/>
    <property type="project" value="InterPro"/>
</dbReference>
<dbReference type="Pfam" id="PF00593">
    <property type="entry name" value="TonB_dep_Rec_b-barrel"/>
    <property type="match status" value="1"/>
</dbReference>
<evidence type="ECO:0000256" key="13">
    <source>
        <dbReference type="ARBA" id="ARBA00023237"/>
    </source>
</evidence>
<comment type="subcellular location">
    <subcellularLocation>
        <location evidence="1 14">Cell outer membrane</location>
        <topology evidence="1 14">Multi-pass membrane protein</topology>
    </subcellularLocation>
</comment>
<evidence type="ECO:0000256" key="11">
    <source>
        <dbReference type="ARBA" id="ARBA00023136"/>
    </source>
</evidence>
<comment type="similarity">
    <text evidence="2 14 15">Belongs to the TonB-dependent receptor family.</text>
</comment>
<dbReference type="Gene3D" id="2.170.130.10">
    <property type="entry name" value="TonB-dependent receptor, plug domain"/>
    <property type="match status" value="1"/>
</dbReference>
<dbReference type="PANTHER" id="PTHR32552">
    <property type="entry name" value="FERRICHROME IRON RECEPTOR-RELATED"/>
    <property type="match status" value="1"/>
</dbReference>
<gene>
    <name evidence="18" type="ORF">FPZ43_06950</name>
</gene>
<dbReference type="SUPFAM" id="SSF56935">
    <property type="entry name" value="Porins"/>
    <property type="match status" value="1"/>
</dbReference>
<evidence type="ECO:0000256" key="12">
    <source>
        <dbReference type="ARBA" id="ARBA00023170"/>
    </source>
</evidence>
<dbReference type="InterPro" id="IPR037066">
    <property type="entry name" value="Plug_dom_sf"/>
</dbReference>
<keyword evidence="4 14" id="KW-1134">Transmembrane beta strand</keyword>
<keyword evidence="11 14" id="KW-0472">Membrane</keyword>
<dbReference type="SUPFAM" id="SSF49452">
    <property type="entry name" value="Starch-binding domain-like"/>
    <property type="match status" value="1"/>
</dbReference>
<dbReference type="Gene3D" id="2.40.170.20">
    <property type="entry name" value="TonB-dependent receptor, beta-barrel domain"/>
    <property type="match status" value="1"/>
</dbReference>
<keyword evidence="6 14" id="KW-0812">Transmembrane</keyword>
<dbReference type="InterPro" id="IPR012910">
    <property type="entry name" value="Plug_dom"/>
</dbReference>
<keyword evidence="9" id="KW-0406">Ion transport</keyword>
<evidence type="ECO:0000256" key="4">
    <source>
        <dbReference type="ARBA" id="ARBA00022452"/>
    </source>
</evidence>
<dbReference type="AlphaFoldDB" id="A0A563UE32"/>
<evidence type="ECO:0000256" key="7">
    <source>
        <dbReference type="ARBA" id="ARBA00022729"/>
    </source>
</evidence>
<evidence type="ECO:0000256" key="3">
    <source>
        <dbReference type="ARBA" id="ARBA00022448"/>
    </source>
</evidence>
<dbReference type="InterPro" id="IPR039426">
    <property type="entry name" value="TonB-dep_rcpt-like"/>
</dbReference>
<dbReference type="InterPro" id="IPR036942">
    <property type="entry name" value="Beta-barrel_TonB_sf"/>
</dbReference>
<evidence type="ECO:0000256" key="15">
    <source>
        <dbReference type="RuleBase" id="RU003357"/>
    </source>
</evidence>
<evidence type="ECO:0000256" key="6">
    <source>
        <dbReference type="ARBA" id="ARBA00022692"/>
    </source>
</evidence>
<accession>A0A563UE32</accession>
<evidence type="ECO:0000256" key="1">
    <source>
        <dbReference type="ARBA" id="ARBA00004571"/>
    </source>
</evidence>
<dbReference type="GO" id="GO:0009279">
    <property type="term" value="C:cell outer membrane"/>
    <property type="evidence" value="ECO:0007669"/>
    <property type="project" value="UniProtKB-SubCell"/>
</dbReference>
<dbReference type="Pfam" id="PF07715">
    <property type="entry name" value="Plug"/>
    <property type="match status" value="1"/>
</dbReference>
<keyword evidence="19" id="KW-1185">Reference proteome</keyword>
<evidence type="ECO:0000256" key="9">
    <source>
        <dbReference type="ARBA" id="ARBA00023065"/>
    </source>
</evidence>
<protein>
    <submittedName>
        <fullName evidence="18">TonB-dependent receptor</fullName>
    </submittedName>
</protein>
<dbReference type="EMBL" id="VOEJ01000003">
    <property type="protein sequence ID" value="TWR29598.1"/>
    <property type="molecule type" value="Genomic_DNA"/>
</dbReference>
<organism evidence="18 19">
    <name type="scientific">Mucilaginibacter pallidiroseus</name>
    <dbReference type="NCBI Taxonomy" id="2599295"/>
    <lineage>
        <taxon>Bacteria</taxon>
        <taxon>Pseudomonadati</taxon>
        <taxon>Bacteroidota</taxon>
        <taxon>Sphingobacteriia</taxon>
        <taxon>Sphingobacteriales</taxon>
        <taxon>Sphingobacteriaceae</taxon>
        <taxon>Mucilaginibacter</taxon>
    </lineage>
</organism>
<keyword evidence="7" id="KW-0732">Signal</keyword>
<sequence length="816" mass="90060">MSRYLLITFLFLSHLSFGQSPAGGIKGSIKGDGNEPLANATLLLEPAGKSIVVDGAGNFAMSQIEPGQYIINATYVGYKKVSKKITVEAGRKTNVNLILSINDNSLQMVEITGRKAKTYKTKSTFIGNKTETDIKDLPQSVSYASKELMADQGAVRLGDVVKNFSGVSQFSFYDDLTIRGFRVNGQSNTQLVNGLRSSTGFWKQPLTNYLERVEVLKGPSSALYGNASPGGVVNRVTKKPLNENRKSISVSLGSFNTFRGLADFTGPANKDSTLLYRLNLGYEDANSFRDLQFDKNVIVAPSLTFIASPKTHINFDMVYNSSKSRLDRGQSVIGNNLYSTPQSLSLSTGNDYLNEQTYIVTLSLNHNFNDHFSFNAAYSKTGYQESLYEHRGANVYAKDKLGNDIPNLVAMQIFARTRKRYIDNFSGYFNYKGNTGPIEHKIVAGYDYGSEKTPVGASQLTASGYRNATNTGTIANYVAKDSLKYLRDSKGNPVPNVPSFDLNNSINSQRMQDDSKAFFAPTNLSPAYYYLNAGYIQDQLKLGKLQALIGVRYEYYTDFANYATSTQVKTHSSAWLPRFGLVYSATNNINVYGTYVMGYNPQTAATLSNPNAGGPFDPVKSNMVEAGAKSSWFNDRLLITTSVYQIEQSNTLYNANVAGQPDLLRPVGKERSRGVEFDITGRLSANWSILASYAYNDAKITESTIPAEIGAQKPNAPRNMANIWTRYNLAQGPLSGLGIGLGANYVDRRTLSINLAQSIPNYTLLDAAMFYTVGRMQLQFNANNLTGKKYWVGGYDYIRLFPGTPRNYLLTMNYSF</sequence>
<keyword evidence="12 18" id="KW-0675">Receptor</keyword>
<evidence type="ECO:0000259" key="16">
    <source>
        <dbReference type="Pfam" id="PF00593"/>
    </source>
</evidence>
<dbReference type="InterPro" id="IPR010105">
    <property type="entry name" value="TonB_sidphr_rcpt"/>
</dbReference>
<dbReference type="CDD" id="cd01347">
    <property type="entry name" value="ligand_gated_channel"/>
    <property type="match status" value="1"/>
</dbReference>
<comment type="caution">
    <text evidence="18">The sequence shown here is derived from an EMBL/GenBank/DDBJ whole genome shotgun (WGS) entry which is preliminary data.</text>
</comment>
<dbReference type="GO" id="GO:0030246">
    <property type="term" value="F:carbohydrate binding"/>
    <property type="evidence" value="ECO:0007669"/>
    <property type="project" value="InterPro"/>
</dbReference>
<name>A0A563UE32_9SPHI</name>
<evidence type="ECO:0000259" key="17">
    <source>
        <dbReference type="Pfam" id="PF07715"/>
    </source>
</evidence>
<evidence type="ECO:0000256" key="8">
    <source>
        <dbReference type="ARBA" id="ARBA00023004"/>
    </source>
</evidence>
<dbReference type="Gene3D" id="2.60.40.1120">
    <property type="entry name" value="Carboxypeptidase-like, regulatory domain"/>
    <property type="match status" value="1"/>
</dbReference>
<keyword evidence="3 14" id="KW-0813">Transport</keyword>
<dbReference type="NCBIfam" id="TIGR01783">
    <property type="entry name" value="TonB-siderophor"/>
    <property type="match status" value="1"/>
</dbReference>
<keyword evidence="5" id="KW-0410">Iron transport</keyword>
<dbReference type="PROSITE" id="PS52016">
    <property type="entry name" value="TONB_DEPENDENT_REC_3"/>
    <property type="match status" value="1"/>
</dbReference>
<dbReference type="OrthoDB" id="9775095at2"/>
<dbReference type="RefSeq" id="WP_146381153.1">
    <property type="nucleotide sequence ID" value="NZ_VOEJ01000003.1"/>
</dbReference>
<proteinExistence type="inferred from homology"/>
<reference evidence="18 19" key="1">
    <citation type="submission" date="2019-07" db="EMBL/GenBank/DDBJ databases">
        <authorList>
            <person name="Kim J."/>
        </authorList>
    </citation>
    <scope>NUCLEOTIDE SEQUENCE [LARGE SCALE GENOMIC DNA]</scope>
    <source>
        <strain evidence="19">dk17</strain>
    </source>
</reference>
<keyword evidence="10 15" id="KW-0798">TonB box</keyword>
<evidence type="ECO:0000256" key="5">
    <source>
        <dbReference type="ARBA" id="ARBA00022496"/>
    </source>
</evidence>
<keyword evidence="8" id="KW-0408">Iron</keyword>
<feature type="domain" description="TonB-dependent receptor-like beta-barrel" evidence="16">
    <location>
        <begin position="319"/>
        <end position="785"/>
    </location>
</feature>
<dbReference type="GO" id="GO:0015344">
    <property type="term" value="F:siderophore uptake transmembrane transporter activity"/>
    <property type="evidence" value="ECO:0007669"/>
    <property type="project" value="TreeGrafter"/>
</dbReference>
<evidence type="ECO:0000313" key="19">
    <source>
        <dbReference type="Proteomes" id="UP000320042"/>
    </source>
</evidence>
<evidence type="ECO:0000313" key="18">
    <source>
        <dbReference type="EMBL" id="TWR29598.1"/>
    </source>
</evidence>
<dbReference type="GO" id="GO:0038023">
    <property type="term" value="F:signaling receptor activity"/>
    <property type="evidence" value="ECO:0007669"/>
    <property type="project" value="InterPro"/>
</dbReference>
<dbReference type="InterPro" id="IPR000531">
    <property type="entry name" value="Beta-barrel_TonB"/>
</dbReference>
<dbReference type="Proteomes" id="UP000320042">
    <property type="component" value="Unassembled WGS sequence"/>
</dbReference>
<keyword evidence="13 14" id="KW-0998">Cell outer membrane</keyword>
<dbReference type="InterPro" id="IPR013784">
    <property type="entry name" value="Carb-bd-like_fold"/>
</dbReference>
<evidence type="ECO:0000256" key="14">
    <source>
        <dbReference type="PROSITE-ProRule" id="PRU01360"/>
    </source>
</evidence>
<dbReference type="Pfam" id="PF13715">
    <property type="entry name" value="CarbopepD_reg_2"/>
    <property type="match status" value="1"/>
</dbReference>
<dbReference type="PANTHER" id="PTHR32552:SF68">
    <property type="entry name" value="FERRICHROME OUTER MEMBRANE TRANSPORTER_PHAGE RECEPTOR"/>
    <property type="match status" value="1"/>
</dbReference>
<evidence type="ECO:0000256" key="2">
    <source>
        <dbReference type="ARBA" id="ARBA00009810"/>
    </source>
</evidence>